<evidence type="ECO:0000313" key="5">
    <source>
        <dbReference type="Proteomes" id="UP000192359"/>
    </source>
</evidence>
<dbReference type="AlphaFoldDB" id="A0A1Y1RN90"/>
<keyword evidence="5" id="KW-1185">Reference proteome</keyword>
<evidence type="ECO:0000256" key="2">
    <source>
        <dbReference type="RuleBase" id="RU364000"/>
    </source>
</evidence>
<dbReference type="InterPro" id="IPR014182">
    <property type="entry name" value="ADH_Zn_typ-1"/>
</dbReference>
<dbReference type="InterPro" id="IPR011032">
    <property type="entry name" value="GroES-like_sf"/>
</dbReference>
<dbReference type="EMBL" id="LXWF01000041">
    <property type="protein sequence ID" value="ORC16034.1"/>
    <property type="molecule type" value="Genomic_DNA"/>
</dbReference>
<dbReference type="GO" id="GO:0008270">
    <property type="term" value="F:zinc ion binding"/>
    <property type="evidence" value="ECO:0007669"/>
    <property type="project" value="InterPro"/>
</dbReference>
<dbReference type="InterPro" id="IPR013149">
    <property type="entry name" value="ADH-like_C"/>
</dbReference>
<evidence type="ECO:0000313" key="4">
    <source>
        <dbReference type="EMBL" id="ORC16034.1"/>
    </source>
</evidence>
<proteinExistence type="inferred from homology"/>
<dbReference type="InterPro" id="IPR036291">
    <property type="entry name" value="NAD(P)-bd_dom_sf"/>
</dbReference>
<sequence length="333" mass="35537">MNNNMKIIAMTESLPIDVDEALIETTAPLPAVTSKDLLVKVHAVSVNPVDAKVRAGAGHQDTPKILGWDAAGRVEAVGEDVQGFSVGDDVFYAGDLTRQGSNAEYQTVDYRIVAKKPSSMNYADAAALPLTSITAWETLFDHMNLGADSTGNLLVVGGAGGVGSMIIQLAKAKTSLTVIASASRPESTEWCRSLGADHVVDHTQGLSSQVQELGGADFVFSAFTAGAEEELANAMNPQSHLVLIDDPEAFNIGAFKAKSITVTPEFMFTRSMFETPDMSYQSELLTEVAQMVDGEVLKGTATEYLRGLSTETFRVAHQKIESSRTIGKIVVSF</sequence>
<dbReference type="NCBIfam" id="TIGR02817">
    <property type="entry name" value="adh_fam_1"/>
    <property type="match status" value="1"/>
</dbReference>
<dbReference type="SMART" id="SM00829">
    <property type="entry name" value="PKS_ER"/>
    <property type="match status" value="1"/>
</dbReference>
<keyword evidence="2" id="KW-0479">Metal-binding</keyword>
<organism evidence="4 5">
    <name type="scientific">Rothia nasimurium</name>
    <dbReference type="NCBI Taxonomy" id="85336"/>
    <lineage>
        <taxon>Bacteria</taxon>
        <taxon>Bacillati</taxon>
        <taxon>Actinomycetota</taxon>
        <taxon>Actinomycetes</taxon>
        <taxon>Micrococcales</taxon>
        <taxon>Micrococcaceae</taxon>
        <taxon>Rothia</taxon>
    </lineage>
</organism>
<dbReference type="Proteomes" id="UP000192359">
    <property type="component" value="Unassembled WGS sequence"/>
</dbReference>
<keyword evidence="2" id="KW-0560">Oxidoreductase</keyword>
<dbReference type="SUPFAM" id="SSF50129">
    <property type="entry name" value="GroES-like"/>
    <property type="match status" value="1"/>
</dbReference>
<dbReference type="GO" id="GO:0016491">
    <property type="term" value="F:oxidoreductase activity"/>
    <property type="evidence" value="ECO:0007669"/>
    <property type="project" value="UniProtKB-KW"/>
</dbReference>
<dbReference type="PANTHER" id="PTHR11695">
    <property type="entry name" value="ALCOHOL DEHYDROGENASE RELATED"/>
    <property type="match status" value="1"/>
</dbReference>
<accession>A0A1Y1RN90</accession>
<dbReference type="PANTHER" id="PTHR11695:SF294">
    <property type="entry name" value="RETICULON-4-INTERACTING PROTEIN 1, MITOCHONDRIAL"/>
    <property type="match status" value="1"/>
</dbReference>
<dbReference type="Gene3D" id="3.90.180.10">
    <property type="entry name" value="Medium-chain alcohol dehydrogenases, catalytic domain"/>
    <property type="match status" value="1"/>
</dbReference>
<protein>
    <recommendedName>
        <fullName evidence="2">Zinc-type alcohol dehydrogenase-like protein</fullName>
    </recommendedName>
</protein>
<dbReference type="Pfam" id="PF08240">
    <property type="entry name" value="ADH_N"/>
    <property type="match status" value="1"/>
</dbReference>
<dbReference type="Gene3D" id="3.40.50.720">
    <property type="entry name" value="NAD(P)-binding Rossmann-like Domain"/>
    <property type="match status" value="1"/>
</dbReference>
<dbReference type="InterPro" id="IPR050700">
    <property type="entry name" value="YIM1/Zinc_Alcohol_DH_Fams"/>
</dbReference>
<evidence type="ECO:0000259" key="3">
    <source>
        <dbReference type="SMART" id="SM00829"/>
    </source>
</evidence>
<reference evidence="4 5" key="1">
    <citation type="submission" date="2016-05" db="EMBL/GenBank/DDBJ databases">
        <title>Draft genome sequence of a porcine commensal Rothia nasimurium.</title>
        <authorList>
            <person name="Gaiser R.A."/>
            <person name="Van Baarlen P."/>
            <person name="Wells J.M."/>
        </authorList>
    </citation>
    <scope>NUCLEOTIDE SEQUENCE [LARGE SCALE GENOMIC DNA]</scope>
    <source>
        <strain evidence="4 5">PT-32</strain>
    </source>
</reference>
<keyword evidence="2" id="KW-0862">Zinc</keyword>
<name>A0A1Y1RN90_9MICC</name>
<feature type="domain" description="Enoyl reductase (ER)" evidence="3">
    <location>
        <begin position="17"/>
        <end position="331"/>
    </location>
</feature>
<gene>
    <name evidence="4" type="ORF">A7979_05330</name>
</gene>
<dbReference type="CDD" id="cd08252">
    <property type="entry name" value="AL_MDR"/>
    <property type="match status" value="1"/>
</dbReference>
<evidence type="ECO:0000256" key="1">
    <source>
        <dbReference type="ARBA" id="ARBA00010371"/>
    </source>
</evidence>
<dbReference type="Pfam" id="PF00107">
    <property type="entry name" value="ADH_zinc_N"/>
    <property type="match status" value="1"/>
</dbReference>
<comment type="caution">
    <text evidence="4">The sequence shown here is derived from an EMBL/GenBank/DDBJ whole genome shotgun (WGS) entry which is preliminary data.</text>
</comment>
<dbReference type="SUPFAM" id="SSF51735">
    <property type="entry name" value="NAD(P)-binding Rossmann-fold domains"/>
    <property type="match status" value="1"/>
</dbReference>
<dbReference type="InterPro" id="IPR020843">
    <property type="entry name" value="ER"/>
</dbReference>
<comment type="similarity">
    <text evidence="1 2">Belongs to the zinc-containing alcohol dehydrogenase family. Quinone oxidoreductase subfamily.</text>
</comment>
<dbReference type="InterPro" id="IPR013154">
    <property type="entry name" value="ADH-like_N"/>
</dbReference>